<dbReference type="PANTHER" id="PTHR43744">
    <property type="entry name" value="ABC TRANSPORTER PERMEASE PROTEIN MG189-RELATED-RELATED"/>
    <property type="match status" value="1"/>
</dbReference>
<dbReference type="Proteomes" id="UP000652477">
    <property type="component" value="Unassembled WGS sequence"/>
</dbReference>
<comment type="similarity">
    <text evidence="7">Belongs to the binding-protein-dependent transport system permease family.</text>
</comment>
<evidence type="ECO:0000256" key="6">
    <source>
        <dbReference type="ARBA" id="ARBA00023136"/>
    </source>
</evidence>
<dbReference type="GO" id="GO:0055085">
    <property type="term" value="P:transmembrane transport"/>
    <property type="evidence" value="ECO:0007669"/>
    <property type="project" value="InterPro"/>
</dbReference>
<evidence type="ECO:0000256" key="5">
    <source>
        <dbReference type="ARBA" id="ARBA00022989"/>
    </source>
</evidence>
<feature type="transmembrane region" description="Helical" evidence="7">
    <location>
        <begin position="7"/>
        <end position="28"/>
    </location>
</feature>
<dbReference type="Pfam" id="PF00528">
    <property type="entry name" value="BPD_transp_1"/>
    <property type="match status" value="1"/>
</dbReference>
<name>A0A923LHV7_9FIRM</name>
<feature type="transmembrane region" description="Helical" evidence="7">
    <location>
        <begin position="135"/>
        <end position="158"/>
    </location>
</feature>
<evidence type="ECO:0000259" key="8">
    <source>
        <dbReference type="PROSITE" id="PS50928"/>
    </source>
</evidence>
<keyword evidence="5 7" id="KW-1133">Transmembrane helix</keyword>
<keyword evidence="10" id="KW-1185">Reference proteome</keyword>
<evidence type="ECO:0000313" key="10">
    <source>
        <dbReference type="Proteomes" id="UP000652477"/>
    </source>
</evidence>
<dbReference type="InterPro" id="IPR035906">
    <property type="entry name" value="MetI-like_sf"/>
</dbReference>
<evidence type="ECO:0000256" key="3">
    <source>
        <dbReference type="ARBA" id="ARBA00022475"/>
    </source>
</evidence>
<dbReference type="CDD" id="cd06261">
    <property type="entry name" value="TM_PBP2"/>
    <property type="match status" value="1"/>
</dbReference>
<sequence>MKTKTRIVFGVFIWIIALLYISPLYFVISNALKGYEQVTIDPVSAPSPVIWENFVEAWNGMGYVRAFFNTFMITAGSIIGIIIVCALGAYMLVRRFPRVSSVIYIIIISMMFVPFQAMMIPLVKIASSLNLMNHLFGEIVIYVGCGVPMAMFLFHGFIKNIPFELEEAAMIDGAGTWRTFWQIIFPLLKSITITVAILDMLWIWNDFLLPVITISKESMRTLTLSYYFYFGEYVNQWQLALSAVILSIIPAIVFYFFGQRYIIEGIVAGAVKG</sequence>
<dbReference type="RefSeq" id="WP_186875640.1">
    <property type="nucleotide sequence ID" value="NZ_JACOPF010000001.1"/>
</dbReference>
<feature type="transmembrane region" description="Helical" evidence="7">
    <location>
        <begin position="102"/>
        <end position="123"/>
    </location>
</feature>
<gene>
    <name evidence="9" type="ORF">H8S37_09030</name>
</gene>
<dbReference type="SUPFAM" id="SSF161098">
    <property type="entry name" value="MetI-like"/>
    <property type="match status" value="1"/>
</dbReference>
<keyword evidence="6 7" id="KW-0472">Membrane</keyword>
<evidence type="ECO:0000256" key="7">
    <source>
        <dbReference type="RuleBase" id="RU363032"/>
    </source>
</evidence>
<accession>A0A923LHV7</accession>
<comment type="caution">
    <text evidence="9">The sequence shown here is derived from an EMBL/GenBank/DDBJ whole genome shotgun (WGS) entry which is preliminary data.</text>
</comment>
<proteinExistence type="inferred from homology"/>
<dbReference type="PANTHER" id="PTHR43744:SF12">
    <property type="entry name" value="ABC TRANSPORTER PERMEASE PROTEIN MG189-RELATED"/>
    <property type="match status" value="1"/>
</dbReference>
<keyword evidence="2 7" id="KW-0813">Transport</keyword>
<comment type="subcellular location">
    <subcellularLocation>
        <location evidence="1 7">Cell membrane</location>
        <topology evidence="1 7">Multi-pass membrane protein</topology>
    </subcellularLocation>
</comment>
<organism evidence="9 10">
    <name type="scientific">Mediterraneibacter hominis</name>
    <dbReference type="NCBI Taxonomy" id="2763054"/>
    <lineage>
        <taxon>Bacteria</taxon>
        <taxon>Bacillati</taxon>
        <taxon>Bacillota</taxon>
        <taxon>Clostridia</taxon>
        <taxon>Lachnospirales</taxon>
        <taxon>Lachnospiraceae</taxon>
        <taxon>Mediterraneibacter</taxon>
    </lineage>
</organism>
<reference evidence="9" key="1">
    <citation type="submission" date="2020-08" db="EMBL/GenBank/DDBJ databases">
        <title>Genome public.</title>
        <authorList>
            <person name="Liu C."/>
            <person name="Sun Q."/>
        </authorList>
    </citation>
    <scope>NUCLEOTIDE SEQUENCE</scope>
    <source>
        <strain evidence="9">NSJ-55</strain>
    </source>
</reference>
<dbReference type="GO" id="GO:0005886">
    <property type="term" value="C:plasma membrane"/>
    <property type="evidence" value="ECO:0007669"/>
    <property type="project" value="UniProtKB-SubCell"/>
</dbReference>
<evidence type="ECO:0000313" key="9">
    <source>
        <dbReference type="EMBL" id="MBC5689068.1"/>
    </source>
</evidence>
<feature type="transmembrane region" description="Helical" evidence="7">
    <location>
        <begin position="237"/>
        <end position="257"/>
    </location>
</feature>
<dbReference type="EMBL" id="JACOPF010000001">
    <property type="protein sequence ID" value="MBC5689068.1"/>
    <property type="molecule type" value="Genomic_DNA"/>
</dbReference>
<evidence type="ECO:0000256" key="4">
    <source>
        <dbReference type="ARBA" id="ARBA00022692"/>
    </source>
</evidence>
<dbReference type="AlphaFoldDB" id="A0A923LHV7"/>
<keyword evidence="4 7" id="KW-0812">Transmembrane</keyword>
<dbReference type="Gene3D" id="1.10.3720.10">
    <property type="entry name" value="MetI-like"/>
    <property type="match status" value="1"/>
</dbReference>
<evidence type="ECO:0000256" key="1">
    <source>
        <dbReference type="ARBA" id="ARBA00004651"/>
    </source>
</evidence>
<evidence type="ECO:0000256" key="2">
    <source>
        <dbReference type="ARBA" id="ARBA00022448"/>
    </source>
</evidence>
<keyword evidence="3" id="KW-1003">Cell membrane</keyword>
<feature type="domain" description="ABC transmembrane type-1" evidence="8">
    <location>
        <begin position="67"/>
        <end position="258"/>
    </location>
</feature>
<protein>
    <submittedName>
        <fullName evidence="9">Carbohydrate ABC transporter permease</fullName>
    </submittedName>
</protein>
<dbReference type="PROSITE" id="PS50928">
    <property type="entry name" value="ABC_TM1"/>
    <property type="match status" value="1"/>
</dbReference>
<dbReference type="InterPro" id="IPR000515">
    <property type="entry name" value="MetI-like"/>
</dbReference>
<feature type="transmembrane region" description="Helical" evidence="7">
    <location>
        <begin position="66"/>
        <end position="90"/>
    </location>
</feature>
<feature type="transmembrane region" description="Helical" evidence="7">
    <location>
        <begin position="179"/>
        <end position="204"/>
    </location>
</feature>